<evidence type="ECO:0000256" key="3">
    <source>
        <dbReference type="ARBA" id="ARBA00022475"/>
    </source>
</evidence>
<keyword evidence="3" id="KW-1003">Cell membrane</keyword>
<evidence type="ECO:0000313" key="9">
    <source>
        <dbReference type="EMBL" id="QQU01730.1"/>
    </source>
</evidence>
<dbReference type="Pfam" id="PF03253">
    <property type="entry name" value="UT"/>
    <property type="match status" value="1"/>
</dbReference>
<dbReference type="GeneID" id="93527658"/>
<feature type="transmembrane region" description="Helical" evidence="8">
    <location>
        <begin position="261"/>
        <end position="278"/>
    </location>
</feature>
<keyword evidence="4 8" id="KW-0812">Transmembrane</keyword>
<dbReference type="PANTHER" id="PTHR10464">
    <property type="entry name" value="UREA TRANSPORTER"/>
    <property type="match status" value="1"/>
</dbReference>
<name>A0A9Q7ECL2_MYROD</name>
<evidence type="ECO:0000313" key="10">
    <source>
        <dbReference type="Proteomes" id="UP000596202"/>
    </source>
</evidence>
<evidence type="ECO:0000256" key="4">
    <source>
        <dbReference type="ARBA" id="ARBA00022692"/>
    </source>
</evidence>
<dbReference type="EMBL" id="CP068108">
    <property type="protein sequence ID" value="QQU01730.1"/>
    <property type="molecule type" value="Genomic_DNA"/>
</dbReference>
<dbReference type="Gene3D" id="1.10.3430.10">
    <property type="entry name" value="Ammonium transporter AmtB like domains"/>
    <property type="match status" value="1"/>
</dbReference>
<feature type="transmembrane region" description="Helical" evidence="8">
    <location>
        <begin position="157"/>
        <end position="184"/>
    </location>
</feature>
<gene>
    <name evidence="9" type="ORF">I6I88_08325</name>
</gene>
<evidence type="ECO:0000256" key="8">
    <source>
        <dbReference type="SAM" id="Phobius"/>
    </source>
</evidence>
<dbReference type="PANTHER" id="PTHR10464:SF4">
    <property type="entry name" value="UREA TRANSPORTER"/>
    <property type="match status" value="1"/>
</dbReference>
<reference evidence="9 10" key="1">
    <citation type="submission" date="2021-01" db="EMBL/GenBank/DDBJ databases">
        <title>FDA dAtabase for Regulatory Grade micrObial Sequences (FDA-ARGOS): Supporting development and validation of Infectious Disease Dx tests.</title>
        <authorList>
            <person name="Sproer C."/>
            <person name="Gronow S."/>
            <person name="Severitt S."/>
            <person name="Schroder I."/>
            <person name="Tallon L."/>
            <person name="Sadzewicz L."/>
            <person name="Zhao X."/>
            <person name="Boylan J."/>
            <person name="Ott S."/>
            <person name="Bowen H."/>
            <person name="Vavikolanu K."/>
            <person name="Mehta A."/>
            <person name="Aluvathingal J."/>
            <person name="Nadendla S."/>
            <person name="Lowell S."/>
            <person name="Myers T."/>
            <person name="Yan Y."/>
            <person name="Sichtig H."/>
        </authorList>
    </citation>
    <scope>NUCLEOTIDE SEQUENCE [LARGE SCALE GENOMIC DNA]</scope>
    <source>
        <strain evidence="9 10">FDAARGOS_1131</strain>
    </source>
</reference>
<comment type="subcellular location">
    <subcellularLocation>
        <location evidence="1">Cell membrane</location>
        <topology evidence="1">Multi-pass membrane protein</topology>
    </subcellularLocation>
</comment>
<comment type="similarity">
    <text evidence="2">Belongs to the urea transporter family.</text>
</comment>
<dbReference type="GO" id="GO:0015204">
    <property type="term" value="F:urea transmembrane transporter activity"/>
    <property type="evidence" value="ECO:0007669"/>
    <property type="project" value="InterPro"/>
</dbReference>
<feature type="transmembrane region" description="Helical" evidence="8">
    <location>
        <begin position="118"/>
        <end position="137"/>
    </location>
</feature>
<dbReference type="PIRSF" id="PIRSF016502">
    <property type="entry name" value="Urea_transporter"/>
    <property type="match status" value="1"/>
</dbReference>
<feature type="transmembrane region" description="Helical" evidence="8">
    <location>
        <begin position="12"/>
        <end position="36"/>
    </location>
</feature>
<feature type="site" description="Important for channel permeability" evidence="7">
    <location>
        <position position="265"/>
    </location>
</feature>
<dbReference type="InterPro" id="IPR004937">
    <property type="entry name" value="Urea_transporter"/>
</dbReference>
<feature type="transmembrane region" description="Helical" evidence="8">
    <location>
        <begin position="191"/>
        <end position="207"/>
    </location>
</feature>
<accession>A0A9Q7ECL2</accession>
<dbReference type="RefSeq" id="WP_002992423.1">
    <property type="nucleotide sequence ID" value="NZ_CP068108.1"/>
</dbReference>
<dbReference type="InterPro" id="IPR029020">
    <property type="entry name" value="Ammonium/urea_transptr"/>
</dbReference>
<evidence type="ECO:0000256" key="5">
    <source>
        <dbReference type="ARBA" id="ARBA00022989"/>
    </source>
</evidence>
<proteinExistence type="inferred from homology"/>
<evidence type="ECO:0000256" key="1">
    <source>
        <dbReference type="ARBA" id="ARBA00004651"/>
    </source>
</evidence>
<organism evidence="9 10">
    <name type="scientific">Myroides odoratus</name>
    <name type="common">Flavobacterium odoratum</name>
    <dbReference type="NCBI Taxonomy" id="256"/>
    <lineage>
        <taxon>Bacteria</taxon>
        <taxon>Pseudomonadati</taxon>
        <taxon>Bacteroidota</taxon>
        <taxon>Flavobacteriia</taxon>
        <taxon>Flavobacteriales</taxon>
        <taxon>Flavobacteriaceae</taxon>
        <taxon>Myroides</taxon>
    </lineage>
</organism>
<sequence length="305" mass="34572">MKALLIHCFNAFFKGFGQIMLQANALTGILFLAAIYYDSTDMALAASLSNVVAILTAKLLKYDEQEIEDGRYGFNPCLIAIALMFYFQPSLWVYLLMIASSIASTILMHWAMKRELPAYTFPFIIFTWISLFILSIPDLAIRSVPEHFVDIQELDDFLIQGHAFGQVLFQGSFVAGVVFFLGVFISRPIQALYGFVAVIVSVYISHSNHASNALINEGVFSFNAVLCGIAMGEDKVRAGMYVLISVIISTYFDIFMIQYGWTTLTFPFVFAMWVMYPIKRLDKWIVLKLEELGVNKIWNELFHSK</sequence>
<evidence type="ECO:0000256" key="6">
    <source>
        <dbReference type="ARBA" id="ARBA00023136"/>
    </source>
</evidence>
<evidence type="ECO:0000256" key="2">
    <source>
        <dbReference type="ARBA" id="ARBA00005914"/>
    </source>
</evidence>
<dbReference type="GO" id="GO:0005886">
    <property type="term" value="C:plasma membrane"/>
    <property type="evidence" value="ECO:0007669"/>
    <property type="project" value="UniProtKB-SubCell"/>
</dbReference>
<dbReference type="AlphaFoldDB" id="A0A9Q7ECL2"/>
<feature type="transmembrane region" description="Helical" evidence="8">
    <location>
        <begin position="93"/>
        <end position="111"/>
    </location>
</feature>
<dbReference type="Proteomes" id="UP000596202">
    <property type="component" value="Chromosome"/>
</dbReference>
<keyword evidence="5 8" id="KW-1133">Transmembrane helix</keyword>
<keyword evidence="6 8" id="KW-0472">Membrane</keyword>
<protein>
    <submittedName>
        <fullName evidence="9">Urea transporter</fullName>
    </submittedName>
</protein>
<dbReference type="OrthoDB" id="279428at2"/>
<evidence type="ECO:0000256" key="7">
    <source>
        <dbReference type="PIRSR" id="PIRSR016502-1"/>
    </source>
</evidence>